<evidence type="ECO:0000256" key="15">
    <source>
        <dbReference type="ARBA" id="ARBA00041979"/>
    </source>
</evidence>
<dbReference type="InterPro" id="IPR047127">
    <property type="entry name" value="MutT-like"/>
</dbReference>
<dbReference type="InterPro" id="IPR000086">
    <property type="entry name" value="NUDIX_hydrolase_dom"/>
</dbReference>
<dbReference type="SUPFAM" id="SSF51391">
    <property type="entry name" value="Thiamin phosphate synthase"/>
    <property type="match status" value="1"/>
</dbReference>
<dbReference type="InterPro" id="IPR020084">
    <property type="entry name" value="NUDIX_hydrolase_CS"/>
</dbReference>
<comment type="catalytic activity">
    <reaction evidence="10">
        <text>8-oxo-dGTP + H2O = 8-oxo-dGMP + diphosphate + H(+)</text>
        <dbReference type="Rhea" id="RHEA:31575"/>
        <dbReference type="ChEBI" id="CHEBI:15377"/>
        <dbReference type="ChEBI" id="CHEBI:15378"/>
        <dbReference type="ChEBI" id="CHEBI:33019"/>
        <dbReference type="ChEBI" id="CHEBI:63224"/>
        <dbReference type="ChEBI" id="CHEBI:77896"/>
        <dbReference type="EC" id="3.6.1.55"/>
    </reaction>
</comment>
<evidence type="ECO:0000256" key="2">
    <source>
        <dbReference type="ARBA" id="ARBA00005582"/>
    </source>
</evidence>
<organism evidence="18 19">
    <name type="scientific">Pseudoxanthomonas daejeonensis</name>
    <dbReference type="NCBI Taxonomy" id="266062"/>
    <lineage>
        <taxon>Bacteria</taxon>
        <taxon>Pseudomonadati</taxon>
        <taxon>Pseudomonadota</taxon>
        <taxon>Gammaproteobacteria</taxon>
        <taxon>Lysobacterales</taxon>
        <taxon>Lysobacteraceae</taxon>
        <taxon>Pseudoxanthomonas</taxon>
    </lineage>
</organism>
<dbReference type="InterPro" id="IPR013785">
    <property type="entry name" value="Aldolase_TIM"/>
</dbReference>
<dbReference type="Pfam" id="PF14815">
    <property type="entry name" value="NUDIX_4"/>
    <property type="match status" value="1"/>
</dbReference>
<evidence type="ECO:0000256" key="6">
    <source>
        <dbReference type="ARBA" id="ARBA00022763"/>
    </source>
</evidence>
<evidence type="ECO:0000256" key="14">
    <source>
        <dbReference type="ARBA" id="ARBA00041592"/>
    </source>
</evidence>
<dbReference type="InterPro" id="IPR022998">
    <property type="entry name" value="ThiamineP_synth_TenI"/>
</dbReference>
<gene>
    <name evidence="18" type="ORF">CSC65_02210</name>
</gene>
<evidence type="ECO:0000256" key="7">
    <source>
        <dbReference type="ARBA" id="ARBA00022801"/>
    </source>
</evidence>
<evidence type="ECO:0000256" key="9">
    <source>
        <dbReference type="ARBA" id="ARBA00023204"/>
    </source>
</evidence>
<accession>A0ABQ6ZAH6</accession>
<keyword evidence="6" id="KW-0227">DNA damage</keyword>
<keyword evidence="5" id="KW-0479">Metal-binding</keyword>
<evidence type="ECO:0000256" key="12">
    <source>
        <dbReference type="ARBA" id="ARBA00038905"/>
    </source>
</evidence>
<dbReference type="InterPro" id="IPR003561">
    <property type="entry name" value="Mutator_MutT"/>
</dbReference>
<evidence type="ECO:0000313" key="18">
    <source>
        <dbReference type="EMBL" id="KAF1696874.1"/>
    </source>
</evidence>
<keyword evidence="7" id="KW-0378">Hydrolase</keyword>
<evidence type="ECO:0000256" key="3">
    <source>
        <dbReference type="ARBA" id="ARBA00022457"/>
    </source>
</evidence>
<keyword evidence="4" id="KW-0235">DNA replication</keyword>
<feature type="domain" description="Nudix hydrolase" evidence="17">
    <location>
        <begin position="5"/>
        <end position="132"/>
    </location>
</feature>
<comment type="caution">
    <text evidence="18">The sequence shown here is derived from an EMBL/GenBank/DDBJ whole genome shotgun (WGS) entry which is preliminary data.</text>
</comment>
<evidence type="ECO:0000256" key="13">
    <source>
        <dbReference type="ARBA" id="ARBA00040794"/>
    </source>
</evidence>
<dbReference type="Proteomes" id="UP000788419">
    <property type="component" value="Unassembled WGS sequence"/>
</dbReference>
<dbReference type="PANTHER" id="PTHR47707">
    <property type="entry name" value="8-OXO-DGTP DIPHOSPHATASE"/>
    <property type="match status" value="1"/>
</dbReference>
<evidence type="ECO:0000256" key="11">
    <source>
        <dbReference type="ARBA" id="ARBA00036904"/>
    </source>
</evidence>
<evidence type="ECO:0000259" key="17">
    <source>
        <dbReference type="PROSITE" id="PS51462"/>
    </source>
</evidence>
<reference evidence="18 19" key="1">
    <citation type="submission" date="2017-10" db="EMBL/GenBank/DDBJ databases">
        <title>Whole genome sequencing of members of genus Pseudoxanthomonas.</title>
        <authorList>
            <person name="Kumar S."/>
            <person name="Bansal K."/>
            <person name="Kaur A."/>
            <person name="Patil P."/>
            <person name="Sharma S."/>
            <person name="Patil P.B."/>
        </authorList>
    </citation>
    <scope>NUCLEOTIDE SEQUENCE [LARGE SCALE GENOMIC DNA]</scope>
    <source>
        <strain evidence="18 19">DSM 17801</strain>
    </source>
</reference>
<dbReference type="Pfam" id="PF02581">
    <property type="entry name" value="TMP-TENI"/>
    <property type="match status" value="1"/>
</dbReference>
<dbReference type="CDD" id="cd00564">
    <property type="entry name" value="TMP_TenI"/>
    <property type="match status" value="1"/>
</dbReference>
<evidence type="ECO:0000256" key="4">
    <source>
        <dbReference type="ARBA" id="ARBA00022705"/>
    </source>
</evidence>
<dbReference type="Gene3D" id="3.20.20.70">
    <property type="entry name" value="Aldolase class I"/>
    <property type="match status" value="1"/>
</dbReference>
<evidence type="ECO:0000256" key="16">
    <source>
        <dbReference type="ARBA" id="ARBA00042798"/>
    </source>
</evidence>
<evidence type="ECO:0000313" key="19">
    <source>
        <dbReference type="Proteomes" id="UP000788419"/>
    </source>
</evidence>
<comment type="cofactor">
    <cofactor evidence="1">
        <name>Mg(2+)</name>
        <dbReference type="ChEBI" id="CHEBI:18420"/>
    </cofactor>
</comment>
<keyword evidence="8" id="KW-0460">Magnesium</keyword>
<keyword evidence="19" id="KW-1185">Reference proteome</keyword>
<dbReference type="PANTHER" id="PTHR47707:SF1">
    <property type="entry name" value="NUDIX HYDROLASE FAMILY PROTEIN"/>
    <property type="match status" value="1"/>
</dbReference>
<comment type="catalytic activity">
    <reaction evidence="11">
        <text>8-oxo-GTP + H2O = 8-oxo-GMP + diphosphate + H(+)</text>
        <dbReference type="Rhea" id="RHEA:67616"/>
        <dbReference type="ChEBI" id="CHEBI:15377"/>
        <dbReference type="ChEBI" id="CHEBI:15378"/>
        <dbReference type="ChEBI" id="CHEBI:33019"/>
        <dbReference type="ChEBI" id="CHEBI:143553"/>
        <dbReference type="ChEBI" id="CHEBI:145694"/>
    </reaction>
</comment>
<dbReference type="SUPFAM" id="SSF55811">
    <property type="entry name" value="Nudix"/>
    <property type="match status" value="1"/>
</dbReference>
<comment type="similarity">
    <text evidence="2">Belongs to the Nudix hydrolase family.</text>
</comment>
<keyword evidence="3" id="KW-0515">Mutator protein</keyword>
<evidence type="ECO:0000256" key="5">
    <source>
        <dbReference type="ARBA" id="ARBA00022723"/>
    </source>
</evidence>
<evidence type="ECO:0000256" key="10">
    <source>
        <dbReference type="ARBA" id="ARBA00035861"/>
    </source>
</evidence>
<dbReference type="InterPro" id="IPR036206">
    <property type="entry name" value="ThiamineP_synth_sf"/>
</dbReference>
<dbReference type="PROSITE" id="PS51462">
    <property type="entry name" value="NUDIX"/>
    <property type="match status" value="1"/>
</dbReference>
<dbReference type="InterPro" id="IPR020476">
    <property type="entry name" value="Nudix_hydrolase"/>
</dbReference>
<dbReference type="Gene3D" id="3.90.79.10">
    <property type="entry name" value="Nucleoside Triphosphate Pyrophosphohydrolase"/>
    <property type="match status" value="1"/>
</dbReference>
<dbReference type="InterPro" id="IPR029119">
    <property type="entry name" value="MutY_C"/>
</dbReference>
<dbReference type="RefSeq" id="WP_162408344.1">
    <property type="nucleotide sequence ID" value="NZ_PDWN01000002.1"/>
</dbReference>
<name>A0ABQ6ZAH6_9GAMM</name>
<dbReference type="EC" id="3.6.1.55" evidence="12"/>
<evidence type="ECO:0000256" key="8">
    <source>
        <dbReference type="ARBA" id="ARBA00022842"/>
    </source>
</evidence>
<dbReference type="PROSITE" id="PS00893">
    <property type="entry name" value="NUDIX_BOX"/>
    <property type="match status" value="1"/>
</dbReference>
<dbReference type="NCBIfam" id="TIGR00586">
    <property type="entry name" value="mutt"/>
    <property type="match status" value="1"/>
</dbReference>
<dbReference type="EMBL" id="PDWN01000002">
    <property type="protein sequence ID" value="KAF1696874.1"/>
    <property type="molecule type" value="Genomic_DNA"/>
</dbReference>
<dbReference type="CDD" id="cd03425">
    <property type="entry name" value="NUDIX_MutT_NudA_like"/>
    <property type="match status" value="1"/>
</dbReference>
<dbReference type="InterPro" id="IPR015797">
    <property type="entry name" value="NUDIX_hydrolase-like_dom_sf"/>
</dbReference>
<keyword evidence="9" id="KW-0234">DNA repair</keyword>
<dbReference type="PRINTS" id="PR00502">
    <property type="entry name" value="NUDIXFAMILY"/>
</dbReference>
<sequence length="315" mass="34140">MEAPLRSIHVVAGVITDVRGRVLLARRGEDSDLAGLWEFPGGKREAGETSEAALIRELHEELGIDAEVGETLIEVPQEYPGKRLRLEVRAIRSWKGTPRGREGQALTWVAPDRLSRYSMPSADVPVVGALRQTDRYLVTPEPGADLEAWRQSLRRALEAGIERVQLRARSLPAEAYAALARDVADECRRTGVELLLNRDIVLATELGVGVQLGSEQLGGLQERPLPEGQTVGASCHDLDDLRQAQNLGCDFAVLGPVRETATHPGAPTLGWEGFVALREQVALPIYAIGGLTVADLQTARSHGAQGIAAIRSLWP</sequence>
<evidence type="ECO:0000256" key="1">
    <source>
        <dbReference type="ARBA" id="ARBA00001946"/>
    </source>
</evidence>
<protein>
    <recommendedName>
        <fullName evidence="13">8-oxo-dGTP diphosphatase</fullName>
        <ecNumber evidence="12">3.6.1.55</ecNumber>
    </recommendedName>
    <alternativeName>
        <fullName evidence="16">7,8-dihydro-8-oxoguanine-triphosphatase</fullName>
    </alternativeName>
    <alternativeName>
        <fullName evidence="15">Mutator protein MutT</fullName>
    </alternativeName>
    <alternativeName>
        <fullName evidence="14">dGTP pyrophosphohydrolase</fullName>
    </alternativeName>
</protein>
<proteinExistence type="inferred from homology"/>
<dbReference type="NCBIfam" id="NF006530">
    <property type="entry name" value="PRK08999.1"/>
    <property type="match status" value="1"/>
</dbReference>